<keyword evidence="6 9" id="KW-0482">Metalloprotease</keyword>
<dbReference type="RefSeq" id="WP_386806921.1">
    <property type="nucleotide sequence ID" value="NZ_JBHTMV010000001.1"/>
</dbReference>
<dbReference type="Pfam" id="PF01435">
    <property type="entry name" value="Peptidase_M48"/>
    <property type="match status" value="1"/>
</dbReference>
<dbReference type="PANTHER" id="PTHR22726:SF1">
    <property type="entry name" value="METALLOENDOPEPTIDASE OMA1, MITOCHONDRIAL"/>
    <property type="match status" value="1"/>
</dbReference>
<protein>
    <submittedName>
        <fullName evidence="9">M48 family metalloprotease</fullName>
        <ecNumber evidence="9">3.4.24.-</ecNumber>
    </submittedName>
</protein>
<keyword evidence="4 9" id="KW-0378">Hydrolase</keyword>
<gene>
    <name evidence="9" type="ORF">ACFQ5N_00795</name>
</gene>
<organism evidence="9 10">
    <name type="scientific">Lutibacter holmesii</name>
    <dbReference type="NCBI Taxonomy" id="1137985"/>
    <lineage>
        <taxon>Bacteria</taxon>
        <taxon>Pseudomonadati</taxon>
        <taxon>Bacteroidota</taxon>
        <taxon>Flavobacteriia</taxon>
        <taxon>Flavobacteriales</taxon>
        <taxon>Flavobacteriaceae</taxon>
        <taxon>Lutibacter</taxon>
    </lineage>
</organism>
<evidence type="ECO:0000313" key="9">
    <source>
        <dbReference type="EMBL" id="MFD1292356.1"/>
    </source>
</evidence>
<feature type="chain" id="PRO_5047541325" evidence="7">
    <location>
        <begin position="20"/>
        <end position="469"/>
    </location>
</feature>
<dbReference type="Proteomes" id="UP001597241">
    <property type="component" value="Unassembled WGS sequence"/>
</dbReference>
<keyword evidence="7" id="KW-0732">Signal</keyword>
<evidence type="ECO:0000256" key="6">
    <source>
        <dbReference type="ARBA" id="ARBA00023049"/>
    </source>
</evidence>
<evidence type="ECO:0000256" key="7">
    <source>
        <dbReference type="SAM" id="SignalP"/>
    </source>
</evidence>
<feature type="signal peptide" evidence="7">
    <location>
        <begin position="1"/>
        <end position="19"/>
    </location>
</feature>
<evidence type="ECO:0000256" key="2">
    <source>
        <dbReference type="ARBA" id="ARBA00022670"/>
    </source>
</evidence>
<reference evidence="10" key="1">
    <citation type="journal article" date="2019" name="Int. J. Syst. Evol. Microbiol.">
        <title>The Global Catalogue of Microorganisms (GCM) 10K type strain sequencing project: providing services to taxonomists for standard genome sequencing and annotation.</title>
        <authorList>
            <consortium name="The Broad Institute Genomics Platform"/>
            <consortium name="The Broad Institute Genome Sequencing Center for Infectious Disease"/>
            <person name="Wu L."/>
            <person name="Ma J."/>
        </authorList>
    </citation>
    <scope>NUCLEOTIDE SEQUENCE [LARGE SCALE GENOMIC DNA]</scope>
    <source>
        <strain evidence="10">CCUG 62221</strain>
    </source>
</reference>
<evidence type="ECO:0000256" key="4">
    <source>
        <dbReference type="ARBA" id="ARBA00022801"/>
    </source>
</evidence>
<evidence type="ECO:0000313" key="10">
    <source>
        <dbReference type="Proteomes" id="UP001597241"/>
    </source>
</evidence>
<keyword evidence="2" id="KW-0645">Protease</keyword>
<keyword evidence="5" id="KW-0862">Zinc</keyword>
<dbReference type="Gene3D" id="3.30.2010.10">
    <property type="entry name" value="Metalloproteases ('zincins'), catalytic domain"/>
    <property type="match status" value="1"/>
</dbReference>
<comment type="caution">
    <text evidence="9">The sequence shown here is derived from an EMBL/GenBank/DDBJ whole genome shotgun (WGS) entry which is preliminary data.</text>
</comment>
<dbReference type="InterPro" id="IPR001915">
    <property type="entry name" value="Peptidase_M48"/>
</dbReference>
<dbReference type="InterPro" id="IPR051156">
    <property type="entry name" value="Mito/Outer_Membr_Metalloprot"/>
</dbReference>
<dbReference type="EC" id="3.4.24.-" evidence="9"/>
<evidence type="ECO:0000259" key="8">
    <source>
        <dbReference type="Pfam" id="PF01435"/>
    </source>
</evidence>
<name>A0ABW3WMC4_9FLAO</name>
<comment type="cofactor">
    <cofactor evidence="1">
        <name>Zn(2+)</name>
        <dbReference type="ChEBI" id="CHEBI:29105"/>
    </cofactor>
</comment>
<evidence type="ECO:0000256" key="3">
    <source>
        <dbReference type="ARBA" id="ARBA00022723"/>
    </source>
</evidence>
<dbReference type="GO" id="GO:0008237">
    <property type="term" value="F:metallopeptidase activity"/>
    <property type="evidence" value="ECO:0007669"/>
    <property type="project" value="UniProtKB-KW"/>
</dbReference>
<dbReference type="EMBL" id="JBHTMV010000001">
    <property type="protein sequence ID" value="MFD1292356.1"/>
    <property type="molecule type" value="Genomic_DNA"/>
</dbReference>
<proteinExistence type="predicted"/>
<keyword evidence="3" id="KW-0479">Metal-binding</keyword>
<feature type="domain" description="Peptidase M48" evidence="8">
    <location>
        <begin position="48"/>
        <end position="234"/>
    </location>
</feature>
<evidence type="ECO:0000256" key="5">
    <source>
        <dbReference type="ARBA" id="ARBA00022833"/>
    </source>
</evidence>
<keyword evidence="10" id="KW-1185">Reference proteome</keyword>
<dbReference type="CDD" id="cd07333">
    <property type="entry name" value="M48C_bepA_like"/>
    <property type="match status" value="1"/>
</dbReference>
<evidence type="ECO:0000256" key="1">
    <source>
        <dbReference type="ARBA" id="ARBA00001947"/>
    </source>
</evidence>
<sequence>MKKIAITLLLFLFSVPFYAQNVELDKLLGEQNAKMVESEMGIYKDADKTAYVRRVGNRLVAELENPLFEYQFHLVEDPSPNAFALPGGYLYVTTGLIPILESEDELACILGHEIIHSNNRHSVKQLKKSIFPKLLEIPGNLIGVIDEDLGALFNAPIETSNSLLFASYGRKSETEADEEGIRLAAKAGYNPNAMITALTRLSKTVEVATQQEEQKSYFNDHPYTPDRTKAIQSEIAELNMFVKEPVSSNFLNEFEGTLFGQSPGKGVVNENVFIHPDLDFYIEFPEKWTIDNQNAGITAYNNTQQSGIHVTLVNPTISPENSAKQFIENLKSEYKGKMTGSQLYQIGDKNGFLISFQDKTANATVYAYALWMPLNDKLFNIMGIATHQELKLLEQTVHSLRKLTAKEKNNVKVNRMHIVHAKEGETIESLSERTGNILTIDLTSVINAKTSKELLKRGEQIKIIKSYPY</sequence>
<dbReference type="PANTHER" id="PTHR22726">
    <property type="entry name" value="METALLOENDOPEPTIDASE OMA1"/>
    <property type="match status" value="1"/>
</dbReference>
<accession>A0ABW3WMC4</accession>